<gene>
    <name evidence="2" type="ordered locus">pli0014</name>
</gene>
<name>Q926N8_LISIN</name>
<comment type="similarity">
    <text evidence="1">Belongs to the ComF/GntX family.</text>
</comment>
<proteinExistence type="inferred from homology"/>
<dbReference type="AlphaFoldDB" id="Q926N8"/>
<dbReference type="RefSeq" id="WP_011011019.1">
    <property type="nucleotide sequence ID" value="NC_003383.1"/>
</dbReference>
<dbReference type="CDD" id="cd06223">
    <property type="entry name" value="PRTases_typeI"/>
    <property type="match status" value="1"/>
</dbReference>
<dbReference type="InterPro" id="IPR029057">
    <property type="entry name" value="PRTase-like"/>
</dbReference>
<evidence type="ECO:0000313" key="3">
    <source>
        <dbReference type="Proteomes" id="UP000002513"/>
    </source>
</evidence>
<dbReference type="eggNOG" id="COG1040">
    <property type="taxonomic scope" value="Bacteria"/>
</dbReference>
<dbReference type="KEGG" id="lin:pli0014"/>
<dbReference type="InterPro" id="IPR051910">
    <property type="entry name" value="ComF/GntX_DNA_util-trans"/>
</dbReference>
<dbReference type="Gene3D" id="3.40.50.2020">
    <property type="match status" value="1"/>
</dbReference>
<dbReference type="PANTHER" id="PTHR47505:SF1">
    <property type="entry name" value="DNA UTILIZATION PROTEIN YHGH"/>
    <property type="match status" value="1"/>
</dbReference>
<dbReference type="InterPro" id="IPR000836">
    <property type="entry name" value="PRTase_dom"/>
</dbReference>
<evidence type="ECO:0000313" key="2">
    <source>
        <dbReference type="EMBL" id="CAC42012.1"/>
    </source>
</evidence>
<geneLocation type="plasmid" evidence="2 3">
    <name>pLI100</name>
</geneLocation>
<reference evidence="3" key="1">
    <citation type="journal article" date="2001" name="Science">
        <title>Comparative genomics of Listeria species.</title>
        <authorList>
            <person name="Glaser P."/>
            <person name="Frangeul L."/>
            <person name="Buchrieser C."/>
            <person name="Rusniok C."/>
            <person name="Amend A."/>
            <person name="Baquero F."/>
            <person name="Berche P."/>
            <person name="Bloecker H."/>
            <person name="Brandt P."/>
            <person name="Chakraborty T."/>
            <person name="Charbit A."/>
            <person name="Chetouani F."/>
            <person name="Couve E."/>
            <person name="de Daruvar A."/>
            <person name="Dehoux P."/>
            <person name="Domann E."/>
            <person name="Dominguez-Bernal G."/>
            <person name="Duchaud E."/>
            <person name="Durant L."/>
            <person name="Dussurget O."/>
            <person name="Entian K.-D."/>
            <person name="Fsihi H."/>
            <person name="Garcia-del Portillo F."/>
            <person name="Garrido P."/>
            <person name="Gautier L."/>
            <person name="Goebel W."/>
            <person name="Gomez-Lopez N."/>
            <person name="Hain T."/>
            <person name="Hauf J."/>
            <person name="Jackson D."/>
            <person name="Jones L.-M."/>
            <person name="Kaerst U."/>
            <person name="Kreft J."/>
            <person name="Kuhn M."/>
            <person name="Kunst F."/>
            <person name="Kurapkat G."/>
            <person name="Madueno E."/>
            <person name="Maitournam A."/>
            <person name="Mata Vicente J."/>
            <person name="Ng E."/>
            <person name="Nedjari H."/>
            <person name="Nordsiek G."/>
            <person name="Novella S."/>
            <person name="de Pablos B."/>
            <person name="Perez-Diaz J.-C."/>
            <person name="Purcell R."/>
            <person name="Remmel B."/>
            <person name="Rose M."/>
            <person name="Schlueter T."/>
            <person name="Simoes N."/>
            <person name="Tierrez A."/>
            <person name="Vazquez-Boland J.-A."/>
            <person name="Voss H."/>
            <person name="Wehland J."/>
            <person name="Cossart P."/>
        </authorList>
    </citation>
    <scope>NUCLEOTIDE SEQUENCE [LARGE SCALE GENOMIC DNA]</scope>
    <source>
        <strain evidence="3">ATCC BAA-680 / CLIP 11262</strain>
    </source>
</reference>
<dbReference type="OrthoDB" id="9779910at2"/>
<sequence length="191" mass="21765">MGVINLTGNWDEGYALDHHVLSSTCLGENEYGNLIFDTTRSELGQCLYELKYQQKRDKITDIGEIIEPLLKEIDLENKVDYIIPVPSSTQRDFQPVDVICEKVSEIINKDICCGVLNKNSSNQSKNLTLEDKKKLVGTIERKKMFLVEANVLLVDDLYQSGQTLTECVNVLRNDKNIKNIYVLCMTKTKNK</sequence>
<dbReference type="Proteomes" id="UP000002513">
    <property type="component" value="Plasmid pLI100"/>
</dbReference>
<accession>Q926N8</accession>
<dbReference type="SUPFAM" id="SSF53271">
    <property type="entry name" value="PRTase-like"/>
    <property type="match status" value="1"/>
</dbReference>
<organism evidence="2 3">
    <name type="scientific">Listeria innocua serovar 6a (strain ATCC BAA-680 / CLIP 11262)</name>
    <dbReference type="NCBI Taxonomy" id="272626"/>
    <lineage>
        <taxon>Bacteria</taxon>
        <taxon>Bacillati</taxon>
        <taxon>Bacillota</taxon>
        <taxon>Bacilli</taxon>
        <taxon>Bacillales</taxon>
        <taxon>Listeriaceae</taxon>
        <taxon>Listeria</taxon>
    </lineage>
</organism>
<dbReference type="PANTHER" id="PTHR47505">
    <property type="entry name" value="DNA UTILIZATION PROTEIN YHGH"/>
    <property type="match status" value="1"/>
</dbReference>
<dbReference type="EMBL" id="AL592102">
    <property type="protein sequence ID" value="CAC42012.1"/>
    <property type="molecule type" value="Genomic_DNA"/>
</dbReference>
<keyword evidence="2" id="KW-0614">Plasmid</keyword>
<protein>
    <submittedName>
        <fullName evidence="2">Pli0014 protein</fullName>
    </submittedName>
</protein>
<dbReference type="HOGENOM" id="CLU_099407_0_0_9"/>
<evidence type="ECO:0000256" key="1">
    <source>
        <dbReference type="ARBA" id="ARBA00008007"/>
    </source>
</evidence>